<keyword evidence="2" id="KW-1185">Reference proteome</keyword>
<name>A0AA37NXG0_9PEZI</name>
<dbReference type="Proteomes" id="UP001055115">
    <property type="component" value="Unassembled WGS sequence"/>
</dbReference>
<comment type="caution">
    <text evidence="1">The sequence shown here is derived from an EMBL/GenBank/DDBJ whole genome shotgun (WGS) entry which is preliminary data.</text>
</comment>
<sequence length="62" mass="7385">MWTTARSWSDAFGWTTRVPWENWSLMTEEERTDRSVYGSLLQVLFHPREDRSDAILDEPPVE</sequence>
<dbReference type="EMBL" id="BQXU01000001">
    <property type="protein sequence ID" value="GKT40028.1"/>
    <property type="molecule type" value="Genomic_DNA"/>
</dbReference>
<dbReference type="AlphaFoldDB" id="A0AA37NXG0"/>
<accession>A0AA37NXG0</accession>
<organism evidence="1 2">
    <name type="scientific">Colletotrichum spaethianum</name>
    <dbReference type="NCBI Taxonomy" id="700344"/>
    <lineage>
        <taxon>Eukaryota</taxon>
        <taxon>Fungi</taxon>
        <taxon>Dikarya</taxon>
        <taxon>Ascomycota</taxon>
        <taxon>Pezizomycotina</taxon>
        <taxon>Sordariomycetes</taxon>
        <taxon>Hypocreomycetidae</taxon>
        <taxon>Glomerellales</taxon>
        <taxon>Glomerellaceae</taxon>
        <taxon>Colletotrichum</taxon>
        <taxon>Colletotrichum spaethianum species complex</taxon>
    </lineage>
</organism>
<gene>
    <name evidence="1" type="ORF">ColSpa_00209</name>
</gene>
<protein>
    <submittedName>
        <fullName evidence="1">Uncharacterized protein</fullName>
    </submittedName>
</protein>
<evidence type="ECO:0000313" key="2">
    <source>
        <dbReference type="Proteomes" id="UP001055115"/>
    </source>
</evidence>
<dbReference type="GeneID" id="73321011"/>
<reference evidence="1 2" key="1">
    <citation type="submission" date="2022-03" db="EMBL/GenBank/DDBJ databases">
        <title>Genome data of Colletotrichum spp.</title>
        <authorList>
            <person name="Utami Y.D."/>
            <person name="Hiruma K."/>
        </authorList>
    </citation>
    <scope>NUCLEOTIDE SEQUENCE [LARGE SCALE GENOMIC DNA]</scope>
    <source>
        <strain evidence="1 2">MAFF 239500</strain>
    </source>
</reference>
<dbReference type="RefSeq" id="XP_049122378.1">
    <property type="nucleotide sequence ID" value="XM_049266421.1"/>
</dbReference>
<proteinExistence type="predicted"/>
<evidence type="ECO:0000313" key="1">
    <source>
        <dbReference type="EMBL" id="GKT40028.1"/>
    </source>
</evidence>